<protein>
    <recommendedName>
        <fullName evidence="4">BTB domain-containing protein</fullName>
    </recommendedName>
</protein>
<feature type="region of interest" description="Disordered" evidence="1">
    <location>
        <begin position="671"/>
        <end position="706"/>
    </location>
</feature>
<feature type="compositionally biased region" description="Low complexity" evidence="1">
    <location>
        <begin position="676"/>
        <end position="701"/>
    </location>
</feature>
<evidence type="ECO:0000313" key="3">
    <source>
        <dbReference type="Proteomes" id="UP001140091"/>
    </source>
</evidence>
<feature type="compositionally biased region" description="Basic and acidic residues" evidence="1">
    <location>
        <begin position="102"/>
        <end position="114"/>
    </location>
</feature>
<feature type="compositionally biased region" description="Low complexity" evidence="1">
    <location>
        <begin position="381"/>
        <end position="401"/>
    </location>
</feature>
<evidence type="ECO:0008006" key="4">
    <source>
        <dbReference type="Google" id="ProtNLM"/>
    </source>
</evidence>
<feature type="compositionally biased region" description="Polar residues" evidence="1">
    <location>
        <begin position="43"/>
        <end position="54"/>
    </location>
</feature>
<feature type="compositionally biased region" description="Low complexity" evidence="1">
    <location>
        <begin position="325"/>
        <end position="356"/>
    </location>
</feature>
<feature type="compositionally biased region" description="Basic and acidic residues" evidence="1">
    <location>
        <begin position="309"/>
        <end position="324"/>
    </location>
</feature>
<name>A0A9W8J2J5_9AGAR</name>
<evidence type="ECO:0000256" key="1">
    <source>
        <dbReference type="SAM" id="MobiDB-lite"/>
    </source>
</evidence>
<feature type="compositionally biased region" description="Acidic residues" evidence="1">
    <location>
        <begin position="594"/>
        <end position="606"/>
    </location>
</feature>
<dbReference type="Proteomes" id="UP001140091">
    <property type="component" value="Unassembled WGS sequence"/>
</dbReference>
<sequence>MTTTAQTDGGRGDVGSHVGSDSTQQRQEVQRSIDSRALPPPSRTSISTATSVPVSNLVPVAQPGTGPGPFPVTEDVPVSAVHTSDRDLSSDDDSIPPISPDPEPRPRSNSHRESQVSSSPRSLTPAQAPKNPSDGDHPQPSPKKTRREPADFPLPAPLPPIEVDYSKYDIPDLSDTDDENDPDVIFPELTQLLNAAKGVNGKEKEKKDMKRKGRAKEEAEEEHDQEEQDEKMDIDQASEVEEEEEEVDQLFAEERDDPGLEDGSGSGDAQRNEDDKMDYEPDPDDMYIQDTLISPSKSRSPDLPPQLDDIGKKGKKREREHESVEASAVPSASKRARIASSSTSTSISTAAVTSSTQQPKPRLRSKPRSTGSMAPPPSTAPPAFAESSISSASSTSHTNSNLNKRSSSSIAVNYTKHPEFWQLDGSVQVQIGNVRFKLTRSRMVRMSGLFRDVIDSVSSKTRGKGRMGGVRVSWEGTMPVVTLDEAKIVNASDFEVWVRAVEDTFSYLTSDPSLTSIYALQRASTALRSPSPLAHTTKVILDVWSADLGKLTTARLSGAAEVLALSRKSGGIGGTMDSVVKRAMYELLRHETFQQDDDDSDEDDCEIFSVHGSSSDEDEVDSKNRSSKNGKVWDNRKKWKLQTKDVMLLTSARAKLQRRWMKDTAVYPGELLPCRGPSSPSTSSSAASTSSGHLSSPASSACPGTNPPLAQEVFRKLLLNAPSSAAESNLNDEDTIDHVEAYMDDVVCGYTALLSLPWRERAGFCDDCVERQRRMWSGTRERVWRDCEVLFGLRK</sequence>
<feature type="region of interest" description="Disordered" evidence="1">
    <location>
        <begin position="1"/>
        <end position="406"/>
    </location>
</feature>
<proteinExistence type="predicted"/>
<keyword evidence="3" id="KW-1185">Reference proteome</keyword>
<feature type="compositionally biased region" description="Acidic residues" evidence="1">
    <location>
        <begin position="172"/>
        <end position="182"/>
    </location>
</feature>
<feature type="compositionally biased region" description="Acidic residues" evidence="1">
    <location>
        <begin position="218"/>
        <end position="248"/>
    </location>
</feature>
<reference evidence="2" key="1">
    <citation type="submission" date="2022-06" db="EMBL/GenBank/DDBJ databases">
        <title>Genome Sequence of Candolleomyces eurysporus.</title>
        <authorList>
            <person name="Buettner E."/>
        </authorList>
    </citation>
    <scope>NUCLEOTIDE SEQUENCE</scope>
    <source>
        <strain evidence="2">VTCC 930004</strain>
    </source>
</reference>
<accession>A0A9W8J2J5</accession>
<dbReference type="OrthoDB" id="2746456at2759"/>
<feature type="compositionally biased region" description="Polar residues" evidence="1">
    <location>
        <begin position="115"/>
        <end position="125"/>
    </location>
</feature>
<dbReference type="EMBL" id="JANBPK010001210">
    <property type="protein sequence ID" value="KAJ2924658.1"/>
    <property type="molecule type" value="Genomic_DNA"/>
</dbReference>
<dbReference type="AlphaFoldDB" id="A0A9W8J2J5"/>
<organism evidence="2 3">
    <name type="scientific">Candolleomyces eurysporus</name>
    <dbReference type="NCBI Taxonomy" id="2828524"/>
    <lineage>
        <taxon>Eukaryota</taxon>
        <taxon>Fungi</taxon>
        <taxon>Dikarya</taxon>
        <taxon>Basidiomycota</taxon>
        <taxon>Agaricomycotina</taxon>
        <taxon>Agaricomycetes</taxon>
        <taxon>Agaricomycetidae</taxon>
        <taxon>Agaricales</taxon>
        <taxon>Agaricineae</taxon>
        <taxon>Psathyrellaceae</taxon>
        <taxon>Candolleomyces</taxon>
    </lineage>
</organism>
<feature type="region of interest" description="Disordered" evidence="1">
    <location>
        <begin position="593"/>
        <end position="630"/>
    </location>
</feature>
<comment type="caution">
    <text evidence="2">The sequence shown here is derived from an EMBL/GenBank/DDBJ whole genome shotgun (WGS) entry which is preliminary data.</text>
</comment>
<feature type="non-terminal residue" evidence="2">
    <location>
        <position position="795"/>
    </location>
</feature>
<evidence type="ECO:0000313" key="2">
    <source>
        <dbReference type="EMBL" id="KAJ2924658.1"/>
    </source>
</evidence>
<gene>
    <name evidence="2" type="ORF">H1R20_g12429</name>
</gene>
<feature type="compositionally biased region" description="Acidic residues" evidence="1">
    <location>
        <begin position="275"/>
        <end position="287"/>
    </location>
</feature>